<keyword evidence="9" id="KW-1185">Reference proteome</keyword>
<accession>A0ABU3GS39</accession>
<evidence type="ECO:0000256" key="2">
    <source>
        <dbReference type="ARBA" id="ARBA00022692"/>
    </source>
</evidence>
<dbReference type="Pfam" id="PF04357">
    <property type="entry name" value="TamB"/>
    <property type="match status" value="1"/>
</dbReference>
<gene>
    <name evidence="8" type="ORF">QE417_001532</name>
</gene>
<protein>
    <recommendedName>
        <fullName evidence="7">Translocation and assembly module TamB C-terminal domain-containing protein</fullName>
    </recommendedName>
</protein>
<comment type="subcellular location">
    <subcellularLocation>
        <location evidence="1">Membrane</location>
        <topology evidence="1">Single-pass membrane protein</topology>
    </subcellularLocation>
</comment>
<sequence length="1745" mass="192039">MCFVVQLVLHYSSSTKYNKLGKFGRIALKTILWIVASVIFLVLLVVILIQVPAVQQFAKNKAVTFLEGKIGTKVEIGHITIGFPKMLVLKDVYFEDQKRDTLIAGDELKVDISMMKLLQSQVEVNEINLQGITAKVSRGADSTFNFDYILKAFAGEAKKEPKPEDTTSTLKISLDKIILDRINIAYKDVTTGNDVKFFLGHFDTRIKDFDLDKMKFSIPKINLSDVNARIIQTPAGSSVAQAATVDTATTPLNLTLDLGTIDVNRIKVDYRTNEMKADVNLGKFLVEMNDIDLKNQNVGIKSITLNDTKAGLRLAKPTTVVKAVVETAKKIDTLVTPPQSNKPWRATIGKISFANNDIKFDNDAQAPLRRGLDFGHMDIKGLSTDIEDLSYSPDTIAGKVNQFTFSDKSGFNLKEFRTSFMYGAKNAYLKDLYVETPNTVIQRNVEVAYPSIEAITKNIGLLSLNANVDGTRIGLRDVLLLMPTMASMEPFRSTPSALFRINGRVAGKVNDLRISNFEVWGLSNTHIKTSAVLKGMPDVNKAYFDVNLADFTTSRSDINRLAPRGTIPPTVSIPERMSFNGKVRGSMKDLRTQIYLRSSYGNVALAANVRNAMDMKRISYAANAKVINLNAGALTKQPKMVGKLNLTATVKGAGIDPKNLNVDFSTNVASAQIQGYNYRNLVAKGSARNGAYVAKATMRDPNITFSLDAKANMNKKYPSVNATLMVDSVNLQRLNFVKDDIRFHGKLVADLPTADPDYLNGNVLLTDMLLVNKDQRIQLDTVSVVSTANADSSSLRLTTPFLTAHLGGKYKLTEIGTALQDNINKYFNTALAAAPAVQTKAKPVKYSPQQFSFDMKMVKTPLITQFVPDLKQLDPVIINGKFDSQSGELLVNGSIPKVIYGTNTVDNGKININTNNNALNYGFTFDQIKVGESLKLLYPGLTGSAQNDKLNLNLQIRDAARKERYRIAGVFSVLPNQYQFNFLQNGLLLDYMAWAVNPNNAFFYGSKGIMARDFSISQNNQVLSVTSNPQELNAPLTVNFNNFHIETLTRLAQQDSLLVGGTINGNATVSNLQASPVFVADMNVGDFNFKGDTVGNIAIKVNNQTANAYAANVSITGKGNQVDLTGMYYTDTPEGRLDMNLNIVNLSMKSIEGFSFGSIRRATGNITGGLKITGSASAPTVRGDVNFNQVGFNVSMLNSYFTMPKESISFNNEGIRFNDFTMVDSTGNKAVISGAIYTKTYKDFSFGLDINATNFRAVNSTQADNRLFYGKLFIDTRVKIRGDMAKPVVDASLTVDPATDMTFVLPTTDPSIEDRKGVVEFIDADAPKLDSILLAKRLDSLRKSELTGLDVNATINVSKEANFNIVIDERNGDVVHIKGDAQLSAGIDPSGKINLTGTYTVNQGSYELSYGPVSRLFKFKQGSTIVWNGDPTDANVNLTAIYLANVPPIDLIENQSGGTDAASTVYKQKLPFNVNLNMQDKLLTPKISFDIILPDSNYTVPQTVITTVNTRLEQVRRDPNEMNKQVLGVLVLGHFIGDNPLQSQGGSAGVEGTIRNSVSGLLSSQLNKLAGDLIGGVDLNFDLQSGQDYSTGTEQNRTDLNVGLSKRFLNDRLTVTVGNNFMLEGKQQPGQRTSTIAGNVMLNYRLTKDGRYALRAYRRDQYIVIQGQVIETGVGFSLNVDYNRFKEIFSKTSREERALIRERKREEKEKKEQQEQKEKDQQPADEPKKTSTDSTSTESISTFEL</sequence>
<feature type="compositionally biased region" description="Basic and acidic residues" evidence="5">
    <location>
        <begin position="1700"/>
        <end position="1731"/>
    </location>
</feature>
<feature type="region of interest" description="Disordered" evidence="5">
    <location>
        <begin position="1700"/>
        <end position="1745"/>
    </location>
</feature>
<organism evidence="8 9">
    <name type="scientific">Mucilaginibacter terrae</name>
    <dbReference type="NCBI Taxonomy" id="1955052"/>
    <lineage>
        <taxon>Bacteria</taxon>
        <taxon>Pseudomonadati</taxon>
        <taxon>Bacteroidota</taxon>
        <taxon>Sphingobacteriia</taxon>
        <taxon>Sphingobacteriales</taxon>
        <taxon>Sphingobacteriaceae</taxon>
        <taxon>Mucilaginibacter</taxon>
    </lineage>
</organism>
<evidence type="ECO:0000313" key="9">
    <source>
        <dbReference type="Proteomes" id="UP001258315"/>
    </source>
</evidence>
<evidence type="ECO:0000256" key="3">
    <source>
        <dbReference type="ARBA" id="ARBA00022989"/>
    </source>
</evidence>
<feature type="compositionally biased region" description="Low complexity" evidence="5">
    <location>
        <begin position="1732"/>
        <end position="1745"/>
    </location>
</feature>
<name>A0ABU3GS39_9SPHI</name>
<dbReference type="PANTHER" id="PTHR30441">
    <property type="entry name" value="DUF748 DOMAIN-CONTAINING PROTEIN"/>
    <property type="match status" value="1"/>
</dbReference>
<evidence type="ECO:0000256" key="4">
    <source>
        <dbReference type="ARBA" id="ARBA00023136"/>
    </source>
</evidence>
<feature type="transmembrane region" description="Helical" evidence="6">
    <location>
        <begin position="26"/>
        <end position="49"/>
    </location>
</feature>
<evidence type="ECO:0000256" key="6">
    <source>
        <dbReference type="SAM" id="Phobius"/>
    </source>
</evidence>
<reference evidence="9" key="1">
    <citation type="submission" date="2023-07" db="EMBL/GenBank/DDBJ databases">
        <title>Functional and genomic diversity of the sorghum phyllosphere microbiome.</title>
        <authorList>
            <person name="Shade A."/>
        </authorList>
    </citation>
    <scope>NUCLEOTIDE SEQUENCE [LARGE SCALE GENOMIC DNA]</scope>
    <source>
        <strain evidence="9">SORGH_AS_0422</strain>
    </source>
</reference>
<evidence type="ECO:0000259" key="7">
    <source>
        <dbReference type="Pfam" id="PF04357"/>
    </source>
</evidence>
<dbReference type="Pfam" id="PF05359">
    <property type="entry name" value="DUF748"/>
    <property type="match status" value="1"/>
</dbReference>
<keyword evidence="4 6" id="KW-0472">Membrane</keyword>
<evidence type="ECO:0000313" key="8">
    <source>
        <dbReference type="EMBL" id="MDT3402460.1"/>
    </source>
</evidence>
<dbReference type="InterPro" id="IPR008023">
    <property type="entry name" value="DUF748"/>
</dbReference>
<proteinExistence type="predicted"/>
<keyword evidence="3 6" id="KW-1133">Transmembrane helix</keyword>
<dbReference type="Proteomes" id="UP001258315">
    <property type="component" value="Unassembled WGS sequence"/>
</dbReference>
<evidence type="ECO:0000256" key="5">
    <source>
        <dbReference type="SAM" id="MobiDB-lite"/>
    </source>
</evidence>
<dbReference type="EMBL" id="JAVLVU010000001">
    <property type="protein sequence ID" value="MDT3402460.1"/>
    <property type="molecule type" value="Genomic_DNA"/>
</dbReference>
<feature type="domain" description="Translocation and assembly module TamB C-terminal" evidence="7">
    <location>
        <begin position="1223"/>
        <end position="1682"/>
    </location>
</feature>
<dbReference type="InterPro" id="IPR052894">
    <property type="entry name" value="AsmA-related"/>
</dbReference>
<evidence type="ECO:0000256" key="1">
    <source>
        <dbReference type="ARBA" id="ARBA00004167"/>
    </source>
</evidence>
<dbReference type="PANTHER" id="PTHR30441:SF8">
    <property type="entry name" value="DUF748 DOMAIN-CONTAINING PROTEIN"/>
    <property type="match status" value="1"/>
</dbReference>
<keyword evidence="2 6" id="KW-0812">Transmembrane</keyword>
<comment type="caution">
    <text evidence="8">The sequence shown here is derived from an EMBL/GenBank/DDBJ whole genome shotgun (WGS) entry which is preliminary data.</text>
</comment>
<dbReference type="InterPro" id="IPR007452">
    <property type="entry name" value="TamB_C"/>
</dbReference>